<reference evidence="2 3" key="1">
    <citation type="submission" date="2021-06" db="EMBL/GenBank/DDBJ databases">
        <authorList>
            <person name="Kallberg Y."/>
            <person name="Tangrot J."/>
            <person name="Rosling A."/>
        </authorList>
    </citation>
    <scope>NUCLEOTIDE SEQUENCE [LARGE SCALE GENOMIC DNA]</scope>
    <source>
        <strain evidence="2 3">120-4 pot B 10/14</strain>
    </source>
</reference>
<gene>
    <name evidence="2" type="ORF">GMARGA_LOCUS37634</name>
</gene>
<organism evidence="2 3">
    <name type="scientific">Gigaspora margarita</name>
    <dbReference type="NCBI Taxonomy" id="4874"/>
    <lineage>
        <taxon>Eukaryota</taxon>
        <taxon>Fungi</taxon>
        <taxon>Fungi incertae sedis</taxon>
        <taxon>Mucoromycota</taxon>
        <taxon>Glomeromycotina</taxon>
        <taxon>Glomeromycetes</taxon>
        <taxon>Diversisporales</taxon>
        <taxon>Gigasporaceae</taxon>
        <taxon>Gigaspora</taxon>
    </lineage>
</organism>
<dbReference type="EMBL" id="CAJVQB010079535">
    <property type="protein sequence ID" value="CAG8845430.1"/>
    <property type="molecule type" value="Genomic_DNA"/>
</dbReference>
<sequence>MKKRAEVARSAPRNYYFFVDLKSSEKYIDLDGSSGQSSDNFMELVNPDKIINRLAVSSFEKKRPATYTRNSKCIQQRRNKILKEAAVGNSKILHFFSSVQPLAIDSNKSDEDLQSQEHQSEKKKELNEEERIHKAIEFVNGVMSEEILSKAEEARYIAVLYFFQLYLKSQMKIEAAKTVTEVVN</sequence>
<keyword evidence="3" id="KW-1185">Reference proteome</keyword>
<name>A0ABN7X107_GIGMA</name>
<comment type="caution">
    <text evidence="2">The sequence shown here is derived from an EMBL/GenBank/DDBJ whole genome shotgun (WGS) entry which is preliminary data.</text>
</comment>
<feature type="region of interest" description="Disordered" evidence="1">
    <location>
        <begin position="107"/>
        <end position="128"/>
    </location>
</feature>
<evidence type="ECO:0000313" key="3">
    <source>
        <dbReference type="Proteomes" id="UP000789901"/>
    </source>
</evidence>
<proteinExistence type="predicted"/>
<evidence type="ECO:0000256" key="1">
    <source>
        <dbReference type="SAM" id="MobiDB-lite"/>
    </source>
</evidence>
<accession>A0ABN7X107</accession>
<protein>
    <submittedName>
        <fullName evidence="2">26211_t:CDS:1</fullName>
    </submittedName>
</protein>
<dbReference type="Proteomes" id="UP000789901">
    <property type="component" value="Unassembled WGS sequence"/>
</dbReference>
<evidence type="ECO:0000313" key="2">
    <source>
        <dbReference type="EMBL" id="CAG8845430.1"/>
    </source>
</evidence>
<feature type="compositionally biased region" description="Basic and acidic residues" evidence="1">
    <location>
        <begin position="118"/>
        <end position="128"/>
    </location>
</feature>
<feature type="non-terminal residue" evidence="2">
    <location>
        <position position="184"/>
    </location>
</feature>